<dbReference type="AlphaFoldDB" id="A0A919NBS3"/>
<gene>
    <name evidence="1" type="ORF">Asi03nite_57240</name>
</gene>
<proteinExistence type="predicted"/>
<accession>A0A919NBS3</accession>
<reference evidence="1" key="1">
    <citation type="submission" date="2021-01" db="EMBL/GenBank/DDBJ databases">
        <title>Whole genome shotgun sequence of Actinoplanes siamensis NBRC 109076.</title>
        <authorList>
            <person name="Komaki H."/>
            <person name="Tamura T."/>
        </authorList>
    </citation>
    <scope>NUCLEOTIDE SEQUENCE</scope>
    <source>
        <strain evidence="1">NBRC 109076</strain>
    </source>
</reference>
<evidence type="ECO:0000313" key="2">
    <source>
        <dbReference type="Proteomes" id="UP000629619"/>
    </source>
</evidence>
<comment type="caution">
    <text evidence="1">The sequence shown here is derived from an EMBL/GenBank/DDBJ whole genome shotgun (WGS) entry which is preliminary data.</text>
</comment>
<protein>
    <submittedName>
        <fullName evidence="1">Uncharacterized protein</fullName>
    </submittedName>
</protein>
<keyword evidence="2" id="KW-1185">Reference proteome</keyword>
<dbReference type="Proteomes" id="UP000629619">
    <property type="component" value="Unassembled WGS sequence"/>
</dbReference>
<dbReference type="EMBL" id="BOMW01000060">
    <property type="protein sequence ID" value="GIF08186.1"/>
    <property type="molecule type" value="Genomic_DNA"/>
</dbReference>
<evidence type="ECO:0000313" key="1">
    <source>
        <dbReference type="EMBL" id="GIF08186.1"/>
    </source>
</evidence>
<sequence length="67" mass="7285">MDVATGQLPGVAVGHRKVGCRVYDAQTVMRWRSSFPWDPRSLATAAAAPALWWPALEIRLPRTAAGP</sequence>
<organism evidence="1 2">
    <name type="scientific">Actinoplanes siamensis</name>
    <dbReference type="NCBI Taxonomy" id="1223317"/>
    <lineage>
        <taxon>Bacteria</taxon>
        <taxon>Bacillati</taxon>
        <taxon>Actinomycetota</taxon>
        <taxon>Actinomycetes</taxon>
        <taxon>Micromonosporales</taxon>
        <taxon>Micromonosporaceae</taxon>
        <taxon>Actinoplanes</taxon>
    </lineage>
</organism>
<name>A0A919NBS3_9ACTN</name>